<accession>W9R1G7</accession>
<dbReference type="EMBL" id="KE344492">
    <property type="protein sequence ID" value="EXB63845.1"/>
    <property type="molecule type" value="Genomic_DNA"/>
</dbReference>
<evidence type="ECO:0000313" key="1">
    <source>
        <dbReference type="EMBL" id="EXB63845.1"/>
    </source>
</evidence>
<name>W9R1G7_9ROSA</name>
<dbReference type="Proteomes" id="UP000030645">
    <property type="component" value="Unassembled WGS sequence"/>
</dbReference>
<sequence>MTRKVLLRRGEVRKLVSVLGGRSGNHDGFVVEDQHNHEEKQKAIGVNEGGKSLRNKVFLFAVNFLERR</sequence>
<organism evidence="1 2">
    <name type="scientific">Morus notabilis</name>
    <dbReference type="NCBI Taxonomy" id="981085"/>
    <lineage>
        <taxon>Eukaryota</taxon>
        <taxon>Viridiplantae</taxon>
        <taxon>Streptophyta</taxon>
        <taxon>Embryophyta</taxon>
        <taxon>Tracheophyta</taxon>
        <taxon>Spermatophyta</taxon>
        <taxon>Magnoliopsida</taxon>
        <taxon>eudicotyledons</taxon>
        <taxon>Gunneridae</taxon>
        <taxon>Pentapetalae</taxon>
        <taxon>rosids</taxon>
        <taxon>fabids</taxon>
        <taxon>Rosales</taxon>
        <taxon>Moraceae</taxon>
        <taxon>Moreae</taxon>
        <taxon>Morus</taxon>
    </lineage>
</organism>
<evidence type="ECO:0000313" key="2">
    <source>
        <dbReference type="Proteomes" id="UP000030645"/>
    </source>
</evidence>
<gene>
    <name evidence="1" type="ORF">L484_021118</name>
</gene>
<protein>
    <submittedName>
        <fullName evidence="1">Uncharacterized protein</fullName>
    </submittedName>
</protein>
<reference evidence="2" key="1">
    <citation type="submission" date="2013-01" db="EMBL/GenBank/DDBJ databases">
        <title>Draft Genome Sequence of a Mulberry Tree, Morus notabilis C.K. Schneid.</title>
        <authorList>
            <person name="He N."/>
            <person name="Zhao S."/>
        </authorList>
    </citation>
    <scope>NUCLEOTIDE SEQUENCE</scope>
</reference>
<proteinExistence type="predicted"/>
<dbReference type="AlphaFoldDB" id="W9R1G7"/>
<keyword evidence="2" id="KW-1185">Reference proteome</keyword>